<evidence type="ECO:0000313" key="9">
    <source>
        <dbReference type="Proteomes" id="UP001175271"/>
    </source>
</evidence>
<feature type="compositionally biased region" description="Polar residues" evidence="6">
    <location>
        <begin position="727"/>
        <end position="736"/>
    </location>
</feature>
<dbReference type="InterPro" id="IPR021133">
    <property type="entry name" value="HEAT_type_2"/>
</dbReference>
<proteinExistence type="predicted"/>
<evidence type="ECO:0000256" key="1">
    <source>
        <dbReference type="ARBA" id="ARBA00004245"/>
    </source>
</evidence>
<dbReference type="GO" id="GO:0090307">
    <property type="term" value="P:mitotic spindle assembly"/>
    <property type="evidence" value="ECO:0007669"/>
    <property type="project" value="TreeGrafter"/>
</dbReference>
<reference evidence="8" key="1">
    <citation type="submission" date="2023-06" db="EMBL/GenBank/DDBJ databases">
        <title>Genomic analysis of the entomopathogenic nematode Steinernema hermaphroditum.</title>
        <authorList>
            <person name="Schwarz E.M."/>
            <person name="Heppert J.K."/>
            <person name="Baniya A."/>
            <person name="Schwartz H.T."/>
            <person name="Tan C.-H."/>
            <person name="Antoshechkin I."/>
            <person name="Sternberg P.W."/>
            <person name="Goodrich-Blair H."/>
            <person name="Dillman A.R."/>
        </authorList>
    </citation>
    <scope>NUCLEOTIDE SEQUENCE</scope>
    <source>
        <strain evidence="8">PS9179</strain>
        <tissue evidence="8">Whole animal</tissue>
    </source>
</reference>
<keyword evidence="3" id="KW-0677">Repeat</keyword>
<feature type="compositionally biased region" description="Polar residues" evidence="6">
    <location>
        <begin position="672"/>
        <end position="683"/>
    </location>
</feature>
<organism evidence="8 9">
    <name type="scientific">Steinernema hermaphroditum</name>
    <dbReference type="NCBI Taxonomy" id="289476"/>
    <lineage>
        <taxon>Eukaryota</taxon>
        <taxon>Metazoa</taxon>
        <taxon>Ecdysozoa</taxon>
        <taxon>Nematoda</taxon>
        <taxon>Chromadorea</taxon>
        <taxon>Rhabditida</taxon>
        <taxon>Tylenchina</taxon>
        <taxon>Panagrolaimomorpha</taxon>
        <taxon>Strongyloidoidea</taxon>
        <taxon>Steinernematidae</taxon>
        <taxon>Steinernema</taxon>
    </lineage>
</organism>
<keyword evidence="2" id="KW-0963">Cytoplasm</keyword>
<evidence type="ECO:0000313" key="8">
    <source>
        <dbReference type="EMBL" id="KAK0407589.1"/>
    </source>
</evidence>
<evidence type="ECO:0000256" key="3">
    <source>
        <dbReference type="ARBA" id="ARBA00022737"/>
    </source>
</evidence>
<feature type="region of interest" description="Disordered" evidence="6">
    <location>
        <begin position="1063"/>
        <end position="1150"/>
    </location>
</feature>
<accession>A0AA39HMS0</accession>
<dbReference type="InterPro" id="IPR034085">
    <property type="entry name" value="TOG"/>
</dbReference>
<feature type="compositionally biased region" description="Low complexity" evidence="6">
    <location>
        <begin position="737"/>
        <end position="751"/>
    </location>
</feature>
<dbReference type="GO" id="GO:0005876">
    <property type="term" value="C:spindle microtubule"/>
    <property type="evidence" value="ECO:0007669"/>
    <property type="project" value="TreeGrafter"/>
</dbReference>
<feature type="region of interest" description="Disordered" evidence="6">
    <location>
        <begin position="1449"/>
        <end position="1479"/>
    </location>
</feature>
<comment type="caution">
    <text evidence="8">The sequence shown here is derived from an EMBL/GenBank/DDBJ whole genome shotgun (WGS) entry which is preliminary data.</text>
</comment>
<dbReference type="GO" id="GO:0045180">
    <property type="term" value="C:basal cortex"/>
    <property type="evidence" value="ECO:0007669"/>
    <property type="project" value="TreeGrafter"/>
</dbReference>
<dbReference type="GO" id="GO:1902903">
    <property type="term" value="P:regulation of supramolecular fiber organization"/>
    <property type="evidence" value="ECO:0007669"/>
    <property type="project" value="UniProtKB-ARBA"/>
</dbReference>
<feature type="compositionally biased region" description="Polar residues" evidence="6">
    <location>
        <begin position="1449"/>
        <end position="1458"/>
    </location>
</feature>
<feature type="compositionally biased region" description="Polar residues" evidence="6">
    <location>
        <begin position="1063"/>
        <end position="1074"/>
    </location>
</feature>
<dbReference type="Proteomes" id="UP001175271">
    <property type="component" value="Unassembled WGS sequence"/>
</dbReference>
<protein>
    <recommendedName>
        <fullName evidence="7">TOG domain-containing protein</fullName>
    </recommendedName>
</protein>
<dbReference type="SMART" id="SM01349">
    <property type="entry name" value="TOG"/>
    <property type="match status" value="3"/>
</dbReference>
<feature type="domain" description="TOG" evidence="7">
    <location>
        <begin position="416"/>
        <end position="647"/>
    </location>
</feature>
<feature type="repeat" description="HEAT" evidence="5">
    <location>
        <begin position="163"/>
        <end position="201"/>
    </location>
</feature>
<dbReference type="SUPFAM" id="SSF48371">
    <property type="entry name" value="ARM repeat"/>
    <property type="match status" value="2"/>
</dbReference>
<feature type="region of interest" description="Disordered" evidence="6">
    <location>
        <begin position="334"/>
        <end position="372"/>
    </location>
</feature>
<dbReference type="GO" id="GO:0031110">
    <property type="term" value="P:regulation of microtubule polymerization or depolymerization"/>
    <property type="evidence" value="ECO:0007669"/>
    <property type="project" value="UniProtKB-ARBA"/>
</dbReference>
<dbReference type="PANTHER" id="PTHR21567">
    <property type="entry name" value="CLASP"/>
    <property type="match status" value="1"/>
</dbReference>
<dbReference type="GO" id="GO:0000776">
    <property type="term" value="C:kinetochore"/>
    <property type="evidence" value="ECO:0007669"/>
    <property type="project" value="TreeGrafter"/>
</dbReference>
<dbReference type="InterPro" id="IPR024395">
    <property type="entry name" value="CLASP_N_dom"/>
</dbReference>
<dbReference type="PROSITE" id="PS50077">
    <property type="entry name" value="HEAT_REPEAT"/>
    <property type="match status" value="1"/>
</dbReference>
<dbReference type="GO" id="GO:0072686">
    <property type="term" value="C:mitotic spindle"/>
    <property type="evidence" value="ECO:0007669"/>
    <property type="project" value="TreeGrafter"/>
</dbReference>
<feature type="compositionally biased region" description="Basic and acidic residues" evidence="6">
    <location>
        <begin position="1103"/>
        <end position="1113"/>
    </location>
</feature>
<evidence type="ECO:0000256" key="5">
    <source>
        <dbReference type="PROSITE-ProRule" id="PRU00103"/>
    </source>
</evidence>
<dbReference type="GO" id="GO:0040001">
    <property type="term" value="P:establishment of mitotic spindle localization"/>
    <property type="evidence" value="ECO:0007669"/>
    <property type="project" value="TreeGrafter"/>
</dbReference>
<feature type="region of interest" description="Disordered" evidence="6">
    <location>
        <begin position="233"/>
        <end position="254"/>
    </location>
</feature>
<dbReference type="GO" id="GO:0005815">
    <property type="term" value="C:microtubule organizing center"/>
    <property type="evidence" value="ECO:0007669"/>
    <property type="project" value="TreeGrafter"/>
</dbReference>
<comment type="subcellular location">
    <subcellularLocation>
        <location evidence="1">Cytoplasm</location>
        <location evidence="1">Cytoskeleton</location>
    </subcellularLocation>
</comment>
<dbReference type="PANTHER" id="PTHR21567:SF9">
    <property type="entry name" value="CLIP-ASSOCIATING PROTEIN"/>
    <property type="match status" value="1"/>
</dbReference>
<feature type="compositionally biased region" description="Low complexity" evidence="6">
    <location>
        <begin position="1119"/>
        <end position="1133"/>
    </location>
</feature>
<feature type="compositionally biased region" description="Basic residues" evidence="6">
    <location>
        <begin position="349"/>
        <end position="366"/>
    </location>
</feature>
<dbReference type="Pfam" id="PF24987">
    <property type="entry name" value="HEAT_EF3_N"/>
    <property type="match status" value="1"/>
</dbReference>
<dbReference type="InterPro" id="IPR011989">
    <property type="entry name" value="ARM-like"/>
</dbReference>
<dbReference type="Gene3D" id="1.25.10.10">
    <property type="entry name" value="Leucine-rich Repeat Variant"/>
    <property type="match status" value="5"/>
</dbReference>
<dbReference type="InterPro" id="IPR016024">
    <property type="entry name" value="ARM-type_fold"/>
</dbReference>
<evidence type="ECO:0000259" key="7">
    <source>
        <dbReference type="SMART" id="SM01349"/>
    </source>
</evidence>
<keyword evidence="9" id="KW-1185">Reference proteome</keyword>
<name>A0AA39HMS0_9BILA</name>
<feature type="region of interest" description="Disordered" evidence="6">
    <location>
        <begin position="672"/>
        <end position="776"/>
    </location>
</feature>
<dbReference type="EMBL" id="JAUCMV010000003">
    <property type="protein sequence ID" value="KAK0407589.1"/>
    <property type="molecule type" value="Genomic_DNA"/>
</dbReference>
<feature type="domain" description="TOG" evidence="7">
    <location>
        <begin position="1481"/>
        <end position="1718"/>
    </location>
</feature>
<gene>
    <name evidence="8" type="ORF">QR680_003482</name>
</gene>
<evidence type="ECO:0000256" key="6">
    <source>
        <dbReference type="SAM" id="MobiDB-lite"/>
    </source>
</evidence>
<dbReference type="GO" id="GO:0008017">
    <property type="term" value="F:microtubule binding"/>
    <property type="evidence" value="ECO:0007669"/>
    <property type="project" value="TreeGrafter"/>
</dbReference>
<dbReference type="Pfam" id="PF12348">
    <property type="entry name" value="CLASP_N"/>
    <property type="match status" value="1"/>
</dbReference>
<evidence type="ECO:0000256" key="2">
    <source>
        <dbReference type="ARBA" id="ARBA00022490"/>
    </source>
</evidence>
<dbReference type="GO" id="GO:0005881">
    <property type="term" value="C:cytoplasmic microtubule"/>
    <property type="evidence" value="ECO:0007669"/>
    <property type="project" value="TreeGrafter"/>
</dbReference>
<sequence length="1720" mass="189382">MSWLAELVTRNSPDPRVRLELGAEIVNIVSETRLPNDSKILNDFCDLIVQWMSASNFKVSLLATQIASRSIDVSGDLISPYIVDRLRHFVERLGASKANVRDATVDLLNDLSQTNNASPQVVLEKLIGELGHRQYMVKIGAMQVIKDIIDENRQLVEAQTKKLIPSLCKLMADANSDVREMAASTLVTCCVNYGGDNVCHQIAANQRLPSAKLQLIKDRYRRAQNSAPVTNVSNHINQIPSTSRHSLPSTTPRRPMARASYNKFTKSTAGPARALLLSRRLHSNHSNGSNVKSRATKESRSTCALRVMMFHTLFGGTTSSRPQKLPALVVSSAPEPPKVVSAPRASASHLHHAHPQPLQHQRRASGKKPTTTQTKALMTFRASSVPAKNAAGAVSEDQFRQAFNDVPRKAIYDGRELASAVETVRTTLENPNIDWDRRVKALKELRGVINGGALDFPDFEDLFRSLETGIVTSIKDLRSQVCREGCITLAFLCEKLDKCTIARLTETTMPILILLMQNSAKVMATSGILASSYVVRHSRNPKIVQLVIDGQKHKSKEIRRSCIGLINDILANWEPKVTERSIGSIVEAIRAGLCDADAEARQKARVAYGELEAKFNKQAMFLYQSLDPSKQKMLHGQVSQSSSTHSVASERDIAQKRAANYHALRSTSDINIGSARRVQQTPSRYAKPTPAAVSAVRPQRTTASSVSAARPPIGTQRKVLSAPTPQPTSKSVSQPGSRSTSPKRTTTSKPRLVTGATNGSPNRMYAPLKHNGRSLSGTNRAEMERALQAAFRNHSTESDGSFEGAALSEAVRNCVAPSAPQKKEGLKALQICLSQQTPLNHRDAKRVYDALAHMFHERNTNMLGQYAQVFAEFLANYSDQVVEFLPQILSRLLPRIATEPLPSSKKYLREVMGNIVSYLPAQNQFLALCKHITDPTHTHSLPVKQLVLAQMRDVVKGVDASSVLLNTSECRLAFTKIFQWMEDLKSGDQVRSYADQLFLSMFALNPSDLASLLSTVSTHHKDYVYDLLQDSKSAATSEDSSNFNDDIRATTALINDFVVSSNHRMHESSNSPPSMLSRHRNSGPLSPRHNDSVDGPSTSMFNIRDHQTREKKSVSQPGSRSTSPKRTTTSKPRVVTGATNGSPNRMYAPLKHNGRSLSGTNHAEMERALQAAFRNHSTESDGSFEGAALSEAVRNCVAPSAPQKKEGLKALQICLSQQTPLNHRDAKRVYDALAHMFHERNTNMLGQYAQVFAEFLANYSDQVVEFLPQILSRLLPRIATEPLPSSKKYLREVMGNIVSYLPAQNQFLALCKHITDPTHTHSLPVKQLVLAQMRDVVKGVDASSVLLNTSECRLAFTKIFQWMEDLKSGDQVRSYADQLFLLMFALNPSDLASLLSTVSTHHKDYVYDLLQDSKSAATSEDSSNFNDDIRATTALINDFVVSSNHRMHESSNSPSSMLSRHCNGGPLSPRHNDSVDGPSTSMFNIRDHQTKLITDICSILHSRDESPDDKLQALGMLSQMTRDGSFTLWEDHFGQIIVVIMQVLKNSSGELKKAALRAVKDICSSQASRFNSVAEMTISGVLKAFNDPEAAVTRMAEDCGSTLATHLNVQVCLRVLLPVVNSGSADPSAVSGAIKMIGKLLESVTPEQVMSMLPTVAPGIVEAYNSDNSSIRRASVLVLVGIYNIVGDKIMPYMQELNKTKLTLFEVYIKKVQNGTANIH</sequence>
<feature type="domain" description="TOG" evidence="7">
    <location>
        <begin position="1"/>
        <end position="229"/>
    </location>
</feature>
<evidence type="ECO:0000256" key="4">
    <source>
        <dbReference type="ARBA" id="ARBA00023212"/>
    </source>
</evidence>
<feature type="compositionally biased region" description="Polar residues" evidence="6">
    <location>
        <begin position="233"/>
        <end position="252"/>
    </location>
</feature>
<keyword evidence="4" id="KW-0206">Cytoskeleton</keyword>